<evidence type="ECO:0000313" key="1">
    <source>
        <dbReference type="Ensembl" id="ENSCHIP00010030291.1"/>
    </source>
</evidence>
<dbReference type="CDD" id="cd08616">
    <property type="entry name" value="PI-PLCXD1c"/>
    <property type="match status" value="1"/>
</dbReference>
<dbReference type="Gene3D" id="3.20.20.190">
    <property type="entry name" value="Phosphatidylinositol (PI) phosphodiesterase"/>
    <property type="match status" value="1"/>
</dbReference>
<dbReference type="PANTHER" id="PTHR13593">
    <property type="match status" value="1"/>
</dbReference>
<dbReference type="PROSITE" id="PS50007">
    <property type="entry name" value="PIPLC_X_DOMAIN"/>
    <property type="match status" value="1"/>
</dbReference>
<dbReference type="Pfam" id="PF26146">
    <property type="entry name" value="PI-PLC_X"/>
    <property type="match status" value="1"/>
</dbReference>
<name>A0A8C2RMN0_CAPHI</name>
<dbReference type="SUPFAM" id="SSF51695">
    <property type="entry name" value="PLC-like phosphodiesterases"/>
    <property type="match status" value="1"/>
</dbReference>
<protein>
    <recommendedName>
        <fullName evidence="2">Phosphatidylinositol-specific phospholipase C X domain-containing protein</fullName>
    </recommendedName>
</protein>
<dbReference type="Ensembl" id="ENSCHIT00010042702.1">
    <property type="protein sequence ID" value="ENSCHIP00010030291.1"/>
    <property type="gene ID" value="ENSCHIG00010022501.1"/>
</dbReference>
<accession>A0A8C2RMN0</accession>
<organism evidence="1">
    <name type="scientific">Capra hircus</name>
    <name type="common">Goat</name>
    <dbReference type="NCBI Taxonomy" id="9925"/>
    <lineage>
        <taxon>Eukaryota</taxon>
        <taxon>Metazoa</taxon>
        <taxon>Chordata</taxon>
        <taxon>Craniata</taxon>
        <taxon>Vertebrata</taxon>
        <taxon>Euteleostomi</taxon>
        <taxon>Mammalia</taxon>
        <taxon>Eutheria</taxon>
        <taxon>Laurasiatheria</taxon>
        <taxon>Artiodactyla</taxon>
        <taxon>Ruminantia</taxon>
        <taxon>Pecora</taxon>
        <taxon>Bovidae</taxon>
        <taxon>Caprinae</taxon>
        <taxon>Capra</taxon>
    </lineage>
</organism>
<dbReference type="PANTHER" id="PTHR13593:SF24">
    <property type="entry name" value="PI-PLC X DOMAIN-CONTAINING PROTEIN 1"/>
    <property type="match status" value="1"/>
</dbReference>
<dbReference type="InterPro" id="IPR017946">
    <property type="entry name" value="PLC-like_Pdiesterase_TIM-brl"/>
</dbReference>
<reference evidence="1" key="1">
    <citation type="submission" date="2025-08" db="UniProtKB">
        <authorList>
            <consortium name="Ensembl"/>
        </authorList>
    </citation>
    <scope>IDENTIFICATION</scope>
</reference>
<dbReference type="InterPro" id="IPR051057">
    <property type="entry name" value="PI-PLC_domain"/>
</dbReference>
<evidence type="ECO:0008006" key="2">
    <source>
        <dbReference type="Google" id="ProtNLM"/>
    </source>
</evidence>
<dbReference type="GO" id="GO:0006629">
    <property type="term" value="P:lipid metabolic process"/>
    <property type="evidence" value="ECO:0007669"/>
    <property type="project" value="InterPro"/>
</dbReference>
<dbReference type="GO" id="GO:0008081">
    <property type="term" value="F:phosphoric diester hydrolase activity"/>
    <property type="evidence" value="ECO:0007669"/>
    <property type="project" value="InterPro"/>
</dbReference>
<sequence length="334" mass="36954">MGGQVSSAGSFRGLPCASKANADWMSALSSRLWDVPLHQLSIPGSHDTMTYCLNKKSPISSQEPRLLQLLRKVLPCVTLPVVLKWSTTQLDTPSREDSLVAQMVLSVTEQLDAGVRYLDLRIAHMEEGSESNLHFVHMVYTTALVEDTLTEISEWLEGHPREVVILACRNFEGVTEDLHEYLVGCIKNIFGDMLCPRGEVPTLRQLWSRGQQVILSYEDEASVSRHVELWPGIPYWWGNKVKPQDLVHYLERMKSCGRPGECRLAPGHLVIRLSEGFGLALGSSGETEHDVLGDVTVSTTGGQDVDIRAHIIVSTTQGQDVDIFGVTVQPACPL</sequence>
<dbReference type="InterPro" id="IPR042158">
    <property type="entry name" value="PLCXD1/2/3"/>
</dbReference>
<dbReference type="AlphaFoldDB" id="A0A8C2RMN0"/>
<proteinExistence type="predicted"/>